<dbReference type="RefSeq" id="XP_011374919.1">
    <property type="nucleotide sequence ID" value="XM_011376617.1"/>
</dbReference>
<dbReference type="CDD" id="cd20255">
    <property type="entry name" value="CASIMO1_SMIM22"/>
    <property type="match status" value="1"/>
</dbReference>
<evidence type="ECO:0000256" key="5">
    <source>
        <dbReference type="SAM" id="MobiDB-lite"/>
    </source>
</evidence>
<accession>A0A6P3R490</accession>
<name>A0A6P3R490_PTEVA</name>
<dbReference type="InterPro" id="IPR053081">
    <property type="entry name" value="SIM_Modulators"/>
</dbReference>
<dbReference type="Proteomes" id="UP000515202">
    <property type="component" value="Unplaced"/>
</dbReference>
<proteinExistence type="predicted"/>
<gene>
    <name evidence="8" type="primary">SMIM22</name>
</gene>
<dbReference type="GO" id="GO:0042127">
    <property type="term" value="P:regulation of cell population proliferation"/>
    <property type="evidence" value="ECO:0007669"/>
    <property type="project" value="TreeGrafter"/>
</dbReference>
<organism evidence="7 8">
    <name type="scientific">Pteropus vampyrus</name>
    <name type="common">Large flying fox</name>
    <dbReference type="NCBI Taxonomy" id="132908"/>
    <lineage>
        <taxon>Eukaryota</taxon>
        <taxon>Metazoa</taxon>
        <taxon>Chordata</taxon>
        <taxon>Craniata</taxon>
        <taxon>Vertebrata</taxon>
        <taxon>Euteleostomi</taxon>
        <taxon>Mammalia</taxon>
        <taxon>Eutheria</taxon>
        <taxon>Laurasiatheria</taxon>
        <taxon>Chiroptera</taxon>
        <taxon>Yinpterochiroptera</taxon>
        <taxon>Pteropodoidea</taxon>
        <taxon>Pteropodidae</taxon>
        <taxon>Pteropodinae</taxon>
        <taxon>Pteropus</taxon>
    </lineage>
</organism>
<feature type="transmembrane region" description="Helical" evidence="6">
    <location>
        <begin position="31"/>
        <end position="57"/>
    </location>
</feature>
<keyword evidence="3 6" id="KW-1133">Transmembrane helix</keyword>
<evidence type="ECO:0000256" key="6">
    <source>
        <dbReference type="SAM" id="Phobius"/>
    </source>
</evidence>
<keyword evidence="2 6" id="KW-0812">Transmembrane</keyword>
<protein>
    <submittedName>
        <fullName evidence="8">Small integral membrane protein 22</fullName>
    </submittedName>
</protein>
<dbReference type="CTD" id="440335"/>
<evidence type="ECO:0000256" key="4">
    <source>
        <dbReference type="ARBA" id="ARBA00023136"/>
    </source>
</evidence>
<dbReference type="AlphaFoldDB" id="A0A6P3R490"/>
<feature type="region of interest" description="Disordered" evidence="5">
    <location>
        <begin position="65"/>
        <end position="84"/>
    </location>
</feature>
<reference evidence="8" key="1">
    <citation type="submission" date="2025-08" db="UniProtKB">
        <authorList>
            <consortium name="RefSeq"/>
        </authorList>
    </citation>
    <scope>IDENTIFICATION</scope>
    <source>
        <tissue evidence="8">Kidney</tissue>
    </source>
</reference>
<dbReference type="GeneID" id="105303148"/>
<evidence type="ECO:0000313" key="7">
    <source>
        <dbReference type="Proteomes" id="UP000515202"/>
    </source>
</evidence>
<dbReference type="PANTHER" id="PTHR36982:SF3">
    <property type="entry name" value="SMALL INTEGRAL MEMBRANE PROTEIN 22"/>
    <property type="match status" value="1"/>
</dbReference>
<comment type="subcellular location">
    <subcellularLocation>
        <location evidence="1">Membrane</location>
        <topology evidence="1">Single-pass membrane protein</topology>
    </subcellularLocation>
</comment>
<keyword evidence="7" id="KW-1185">Reference proteome</keyword>
<dbReference type="Pfam" id="PF15831">
    <property type="entry name" value="SMIM5_18_22"/>
    <property type="match status" value="1"/>
</dbReference>
<dbReference type="GO" id="GO:0016020">
    <property type="term" value="C:membrane"/>
    <property type="evidence" value="ECO:0007669"/>
    <property type="project" value="UniProtKB-SubCell"/>
</dbReference>
<evidence type="ECO:0000256" key="1">
    <source>
        <dbReference type="ARBA" id="ARBA00004167"/>
    </source>
</evidence>
<evidence type="ECO:0000256" key="3">
    <source>
        <dbReference type="ARBA" id="ARBA00022989"/>
    </source>
</evidence>
<dbReference type="InterPro" id="IPR031671">
    <property type="entry name" value="SMIM5/18/22"/>
</dbReference>
<keyword evidence="4 6" id="KW-0472">Membrane</keyword>
<evidence type="ECO:0000313" key="8">
    <source>
        <dbReference type="RefSeq" id="XP_011374919.1"/>
    </source>
</evidence>
<dbReference type="OrthoDB" id="9538566at2759"/>
<evidence type="ECO:0000256" key="2">
    <source>
        <dbReference type="ARBA" id="ARBA00022692"/>
    </source>
</evidence>
<dbReference type="KEGG" id="pvp:105303148"/>
<sequence length="84" mass="9675">MDNLEELEPVAEEVLGKLKSRQPFQSKWDTAAFVIFLTFVGTVLLLMLFVCIHCCCYHRCCRHRSSRSQVNERSMGVENLALEP</sequence>
<dbReference type="PANTHER" id="PTHR36982">
    <property type="entry name" value="CLCA DOMAIN-CONTAINING PROTEIN"/>
    <property type="match status" value="1"/>
</dbReference>